<evidence type="ECO:0000259" key="6">
    <source>
        <dbReference type="Pfam" id="PF10497"/>
    </source>
</evidence>
<evidence type="ECO:0000256" key="5">
    <source>
        <dbReference type="SAM" id="MobiDB-lite"/>
    </source>
</evidence>
<proteinExistence type="predicted"/>
<evidence type="ECO:0000313" key="7">
    <source>
        <dbReference type="EMBL" id="KAL3822177.1"/>
    </source>
</evidence>
<dbReference type="GO" id="GO:0005634">
    <property type="term" value="C:nucleus"/>
    <property type="evidence" value="ECO:0007669"/>
    <property type="project" value="UniProtKB-SubCell"/>
</dbReference>
<comment type="subcellular location">
    <subcellularLocation>
        <location evidence="1">Nucleus</location>
    </subcellularLocation>
</comment>
<evidence type="ECO:0000256" key="3">
    <source>
        <dbReference type="ARBA" id="ARBA00023163"/>
    </source>
</evidence>
<dbReference type="InterPro" id="IPR018866">
    <property type="entry name" value="Znf-4CXXC_R1"/>
</dbReference>
<keyword evidence="3" id="KW-0804">Transcription</keyword>
<name>A0ABD3SCJ5_9STRA</name>
<organism evidence="7 8">
    <name type="scientific">Cyclostephanos tholiformis</name>
    <dbReference type="NCBI Taxonomy" id="382380"/>
    <lineage>
        <taxon>Eukaryota</taxon>
        <taxon>Sar</taxon>
        <taxon>Stramenopiles</taxon>
        <taxon>Ochrophyta</taxon>
        <taxon>Bacillariophyta</taxon>
        <taxon>Coscinodiscophyceae</taxon>
        <taxon>Thalassiosirophycidae</taxon>
        <taxon>Stephanodiscales</taxon>
        <taxon>Stephanodiscaceae</taxon>
        <taxon>Cyclostephanos</taxon>
    </lineage>
</organism>
<accession>A0ABD3SCJ5</accession>
<comment type="caution">
    <text evidence="7">The sequence shown here is derived from an EMBL/GenBank/DDBJ whole genome shotgun (WGS) entry which is preliminary data.</text>
</comment>
<evidence type="ECO:0000256" key="2">
    <source>
        <dbReference type="ARBA" id="ARBA00023015"/>
    </source>
</evidence>
<gene>
    <name evidence="7" type="ORF">ACHAXA_008193</name>
</gene>
<feature type="region of interest" description="Disordered" evidence="5">
    <location>
        <begin position="186"/>
        <end position="207"/>
    </location>
</feature>
<reference evidence="7 8" key="1">
    <citation type="submission" date="2024-10" db="EMBL/GenBank/DDBJ databases">
        <title>Updated reference genomes for cyclostephanoid diatoms.</title>
        <authorList>
            <person name="Roberts W.R."/>
            <person name="Alverson A.J."/>
        </authorList>
    </citation>
    <scope>NUCLEOTIDE SEQUENCE [LARGE SCALE GENOMIC DNA]</scope>
    <source>
        <strain evidence="7 8">AJA228-03</strain>
    </source>
</reference>
<dbReference type="EMBL" id="JALLPB020000072">
    <property type="protein sequence ID" value="KAL3822177.1"/>
    <property type="molecule type" value="Genomic_DNA"/>
</dbReference>
<feature type="compositionally biased region" description="Low complexity" evidence="5">
    <location>
        <begin position="186"/>
        <end position="197"/>
    </location>
</feature>
<dbReference type="Pfam" id="PF10497">
    <property type="entry name" value="zf-4CXXC_R1"/>
    <property type="match status" value="1"/>
</dbReference>
<feature type="domain" description="Zinc-finger" evidence="6">
    <location>
        <begin position="370"/>
        <end position="447"/>
    </location>
</feature>
<sequence>MARQNPSPSKILLQVDNESILPRLLEGRTVAILGGALDCRTAESREPGRRLQIHDQLQRARRLRASLEEAADLADMLPNDSPSSYPRAMSILHSAIPDINRLVRLTEVIRGKQPISDPEREYESWNEWTRIRNTEEVEKRLREQRVLRRQLREFALEKNPMIDIDEELERWHDSLITKPECNLAAGSDDAYSASESESSGHETDNESNRVISPLQLADSISNIGNIADVSSGLASRKRQSNMQGARELDIDDNLPRRSLMTGNSQDGSMSGGCKKNERKRPPEFSPELLTDKSQQKRGRVVNGITTVNAGSASDEGRKRPPGIALELLPKQLHDEVDQGTETSAIEANWPSKSKEVSKKSATKKKNAIDVKKETKCHDCKNSTTNYRDCYYWTLTGKCKKKYCIDCLSVKYPMTLDDAINELEWHCPSCLGTCLCKICMVQRQKEEERQRSRNEAERKSSRRSAAGGGTSYSFFS</sequence>
<protein>
    <recommendedName>
        <fullName evidence="6">Zinc-finger domain-containing protein</fullName>
    </recommendedName>
</protein>
<dbReference type="AlphaFoldDB" id="A0ABD3SCJ5"/>
<keyword evidence="2" id="KW-0805">Transcription regulation</keyword>
<keyword evidence="8" id="KW-1185">Reference proteome</keyword>
<feature type="region of interest" description="Disordered" evidence="5">
    <location>
        <begin position="336"/>
        <end position="364"/>
    </location>
</feature>
<keyword evidence="4" id="KW-0539">Nucleus</keyword>
<feature type="compositionally biased region" description="Basic and acidic residues" evidence="5">
    <location>
        <begin position="198"/>
        <end position="207"/>
    </location>
</feature>
<feature type="region of interest" description="Disordered" evidence="5">
    <location>
        <begin position="231"/>
        <end position="321"/>
    </location>
</feature>
<dbReference type="Proteomes" id="UP001530377">
    <property type="component" value="Unassembled WGS sequence"/>
</dbReference>
<feature type="compositionally biased region" description="Basic and acidic residues" evidence="5">
    <location>
        <begin position="447"/>
        <end position="458"/>
    </location>
</feature>
<feature type="region of interest" description="Disordered" evidence="5">
    <location>
        <begin position="447"/>
        <end position="475"/>
    </location>
</feature>
<evidence type="ECO:0000256" key="4">
    <source>
        <dbReference type="ARBA" id="ARBA00023242"/>
    </source>
</evidence>
<evidence type="ECO:0000313" key="8">
    <source>
        <dbReference type="Proteomes" id="UP001530377"/>
    </source>
</evidence>
<evidence type="ECO:0000256" key="1">
    <source>
        <dbReference type="ARBA" id="ARBA00004123"/>
    </source>
</evidence>